<dbReference type="AlphaFoldDB" id="A0A4S4N2C5"/>
<evidence type="ECO:0008006" key="3">
    <source>
        <dbReference type="Google" id="ProtNLM"/>
    </source>
</evidence>
<evidence type="ECO:0000313" key="1">
    <source>
        <dbReference type="EMBL" id="THH33084.1"/>
    </source>
</evidence>
<proteinExistence type="predicted"/>
<evidence type="ECO:0000313" key="2">
    <source>
        <dbReference type="Proteomes" id="UP000308730"/>
    </source>
</evidence>
<dbReference type="EMBL" id="SGPM01000011">
    <property type="protein sequence ID" value="THH33084.1"/>
    <property type="molecule type" value="Genomic_DNA"/>
</dbReference>
<comment type="caution">
    <text evidence="1">The sequence shown here is derived from an EMBL/GenBank/DDBJ whole genome shotgun (WGS) entry which is preliminary data.</text>
</comment>
<sequence length="537" mass="60223">MASGVPISTTHDDENTFLSADDRQWTFTVEDQVFVLPIDLLARGCKKFHLLRTIRQSEPLAGSDIQHAIPLDGTKSDGTDKVTKREFQSLVSYLIGRHWSETSAFSPDILVDVLRLAILWEFPDARWSSLRELDANEQFKAEHAKVLRMACEYHIISWVERSFVALAGQPTLDTAQFEELGVSLATHVITCRGAVVAHRMHLLTGGPRPAEALACSREHGRFKALSKVRRLMGRKEHPCAGNWPKLWKLMMLRMVDMEGCICSAADMCATLDTIRQFQATSTPESQVCDQFYLGVIEALEQDGVLRAEAKLVGAAVQDLYFRYDFDMDTGDDETVANFRSDSSKIYPSPLHTSMNMSSQVQHPTDPDDAATVHTGFTQSPPEFGAKLVEQMLENHPEVVEEAQRVPQRHEKGNDAPKIQGSITKVLGGIHKKIAEGYVVLHRYQDEVKALEQDLSDAKDSRDDNYAFCEELQATAPPTPSQAEMISNLMEAEKNKVRLLGQLLTQKTRQTQDWADSLAQYEVHATSGVNGEHRMQYH</sequence>
<keyword evidence="2" id="KW-1185">Reference proteome</keyword>
<protein>
    <recommendedName>
        <fullName evidence="3">BTB domain-containing protein</fullName>
    </recommendedName>
</protein>
<reference evidence="1 2" key="1">
    <citation type="submission" date="2019-02" db="EMBL/GenBank/DDBJ databases">
        <title>Genome sequencing of the rare red list fungi Antrodiella citrinella (Flaviporus citrinellus).</title>
        <authorList>
            <person name="Buettner E."/>
            <person name="Kellner H."/>
        </authorList>
    </citation>
    <scope>NUCLEOTIDE SEQUENCE [LARGE SCALE GENOMIC DNA]</scope>
    <source>
        <strain evidence="1 2">DSM 108506</strain>
    </source>
</reference>
<dbReference type="OrthoDB" id="2801799at2759"/>
<gene>
    <name evidence="1" type="ORF">EUX98_g1099</name>
</gene>
<organism evidence="1 2">
    <name type="scientific">Antrodiella citrinella</name>
    <dbReference type="NCBI Taxonomy" id="2447956"/>
    <lineage>
        <taxon>Eukaryota</taxon>
        <taxon>Fungi</taxon>
        <taxon>Dikarya</taxon>
        <taxon>Basidiomycota</taxon>
        <taxon>Agaricomycotina</taxon>
        <taxon>Agaricomycetes</taxon>
        <taxon>Polyporales</taxon>
        <taxon>Steccherinaceae</taxon>
        <taxon>Antrodiella</taxon>
    </lineage>
</organism>
<dbReference type="Proteomes" id="UP000308730">
    <property type="component" value="Unassembled WGS sequence"/>
</dbReference>
<name>A0A4S4N2C5_9APHY</name>
<accession>A0A4S4N2C5</accession>